<dbReference type="AlphaFoldDB" id="A0A1N6MWL2"/>
<reference evidence="4" key="2">
    <citation type="submission" date="2016-12" db="EMBL/GenBank/DDBJ databases">
        <authorList>
            <person name="Gaudriault S."/>
        </authorList>
    </citation>
    <scope>NUCLEOTIDE SEQUENCE [LARGE SCALE GENOMIC DNA]</scope>
    <source>
        <strain evidence="4">HGB1681 (deposited as PTA-6826 in the American Type Culture Collection)</strain>
    </source>
</reference>
<evidence type="ECO:0000313" key="5">
    <source>
        <dbReference type="Proteomes" id="UP000224871"/>
    </source>
</evidence>
<dbReference type="EMBL" id="FTLG01000089">
    <property type="protein sequence ID" value="SIP73202.1"/>
    <property type="molecule type" value="Genomic_DNA"/>
</dbReference>
<dbReference type="InterPro" id="IPR010665">
    <property type="entry name" value="DUF1240"/>
</dbReference>
<dbReference type="Proteomes" id="UP000224871">
    <property type="component" value="Unassembled WGS sequence"/>
</dbReference>
<evidence type="ECO:0000313" key="4">
    <source>
        <dbReference type="Proteomes" id="UP000196435"/>
    </source>
</evidence>
<proteinExistence type="predicted"/>
<dbReference type="Proteomes" id="UP000196435">
    <property type="component" value="Unassembled WGS sequence"/>
</dbReference>
<evidence type="ECO:0000313" key="3">
    <source>
        <dbReference type="EMBL" id="SIP73202.1"/>
    </source>
</evidence>
<feature type="transmembrane region" description="Helical" evidence="1">
    <location>
        <begin position="52"/>
        <end position="72"/>
    </location>
</feature>
<evidence type="ECO:0000256" key="1">
    <source>
        <dbReference type="SAM" id="Phobius"/>
    </source>
</evidence>
<keyword evidence="5" id="KW-1185">Reference proteome</keyword>
<keyword evidence="1" id="KW-1133">Transmembrane helix</keyword>
<reference evidence="2 5" key="3">
    <citation type="journal article" date="2017" name="Nat. Microbiol.">
        <title>Natural product diversity associated with the nematode symbionts Photorhabdus and Xenorhabdus.</title>
        <authorList>
            <person name="Tobias N.J."/>
            <person name="Wolff H."/>
            <person name="Djahanschiri B."/>
            <person name="Grundmann F."/>
            <person name="Kronenwerth M."/>
            <person name="Shi Y.M."/>
            <person name="Simonyi S."/>
            <person name="Grun P."/>
            <person name="Shapiro-Ilan D."/>
            <person name="Pidot S.J."/>
            <person name="Stinear T.P."/>
            <person name="Ebersberger I."/>
            <person name="Bode H.B."/>
        </authorList>
    </citation>
    <scope>NUCLEOTIDE SEQUENCE [LARGE SCALE GENOMIC DNA]</scope>
    <source>
        <strain evidence="2 5">DSM 16336</strain>
    </source>
</reference>
<organism evidence="3 4">
    <name type="scientific">Xenorhabdus innexi</name>
    <dbReference type="NCBI Taxonomy" id="290109"/>
    <lineage>
        <taxon>Bacteria</taxon>
        <taxon>Pseudomonadati</taxon>
        <taxon>Pseudomonadota</taxon>
        <taxon>Gammaproteobacteria</taxon>
        <taxon>Enterobacterales</taxon>
        <taxon>Morganellaceae</taxon>
        <taxon>Xenorhabdus</taxon>
    </lineage>
</organism>
<name>A0A1N6MWL2_9GAMM</name>
<evidence type="ECO:0000313" key="2">
    <source>
        <dbReference type="EMBL" id="PHM35904.1"/>
    </source>
</evidence>
<protein>
    <submittedName>
        <fullName evidence="2">Membrane protein</fullName>
    </submittedName>
</protein>
<feature type="transmembrane region" description="Helical" evidence="1">
    <location>
        <begin position="12"/>
        <end position="32"/>
    </location>
</feature>
<keyword evidence="1" id="KW-0812">Transmembrane</keyword>
<dbReference type="Pfam" id="PF06836">
    <property type="entry name" value="DUF1240"/>
    <property type="match status" value="1"/>
</dbReference>
<dbReference type="EMBL" id="NIBU01000019">
    <property type="protein sequence ID" value="PHM35904.1"/>
    <property type="molecule type" value="Genomic_DNA"/>
</dbReference>
<reference evidence="3" key="1">
    <citation type="submission" date="2016-12" db="EMBL/GenBank/DDBJ databases">
        <authorList>
            <person name="Song W.-J."/>
            <person name="Kurnit D.M."/>
        </authorList>
    </citation>
    <scope>NUCLEOTIDE SEQUENCE [LARGE SCALE GENOMIC DNA]</scope>
    <source>
        <strain evidence="3">HGB1681</strain>
    </source>
</reference>
<keyword evidence="1" id="KW-0472">Membrane</keyword>
<feature type="transmembrane region" description="Helical" evidence="1">
    <location>
        <begin position="93"/>
        <end position="113"/>
    </location>
</feature>
<gene>
    <name evidence="2" type="ORF">Xinn_01974</name>
    <name evidence="3" type="ORF">XIS1_1790008</name>
</gene>
<accession>A0A1N6MWL2</accession>
<dbReference type="RefSeq" id="WP_244590179.1">
    <property type="nucleotide sequence ID" value="NZ_CAWNQC010000101.1"/>
</dbReference>
<sequence>MDNINSPSKVKISVSALIFMGASILGALASIIDYVGLLTGSDIITFSIRSAWFIWFSPLCMYISLLLFKSILSKKNIALINKKKVNSSNKLGGLFTFMVVIGFVFTLVFSFYVEFKLKSENYFLCDKTSWMETNKYVKNISLCK</sequence>